<gene>
    <name evidence="1" type="ORF">SAMN06297397_1698</name>
</gene>
<reference evidence="1" key="1">
    <citation type="submission" date="2017-04" db="EMBL/GenBank/DDBJ databases">
        <authorList>
            <person name="Varghese N."/>
            <person name="Submissions S."/>
        </authorList>
    </citation>
    <scope>NUCLEOTIDE SEQUENCE</scope>
    <source>
        <strain evidence="1">WTE2008</strain>
    </source>
</reference>
<keyword evidence="2" id="KW-1185">Reference proteome</keyword>
<name>A0AC61PLI2_9FIRM</name>
<dbReference type="Proteomes" id="UP000192328">
    <property type="component" value="Unassembled WGS sequence"/>
</dbReference>
<organism evidence="1 2">
    <name type="scientific">Aristaeella lactis</name>
    <dbReference type="NCBI Taxonomy" id="3046383"/>
    <lineage>
        <taxon>Bacteria</taxon>
        <taxon>Bacillati</taxon>
        <taxon>Bacillota</taxon>
        <taxon>Clostridia</taxon>
        <taxon>Eubacteriales</taxon>
        <taxon>Aristaeellaceae</taxon>
        <taxon>Aristaeella</taxon>
    </lineage>
</organism>
<sequence>MCFMGVFDRIRKKRIEGMIGYLGLEDFWISLSFEQSESMKRYAKSGLGGDSCDSPIEGKISYTSARPLPYLGSFIGWAVSDHDYDLADKIIEHCDKIYEKATPVDKHFYLMGAADCYYKQRTFRDNALNLAEKYHMMDVKLFPQYKNLLVKDMGGILPRIPSFQQLVIMYEKAARYQEAIAICKLAMKYGLTDSTKRGYVGRLEKLQKKLEGFLKEK</sequence>
<accession>A0AC61PLI2</accession>
<evidence type="ECO:0000313" key="1">
    <source>
        <dbReference type="EMBL" id="SMC63752.1"/>
    </source>
</evidence>
<dbReference type="EMBL" id="FWXZ01000003">
    <property type="protein sequence ID" value="SMC63752.1"/>
    <property type="molecule type" value="Genomic_DNA"/>
</dbReference>
<evidence type="ECO:0000313" key="2">
    <source>
        <dbReference type="Proteomes" id="UP000192328"/>
    </source>
</evidence>
<proteinExistence type="predicted"/>
<comment type="caution">
    <text evidence="1">The sequence shown here is derived from an EMBL/GenBank/DDBJ whole genome shotgun (WGS) entry which is preliminary data.</text>
</comment>
<protein>
    <submittedName>
        <fullName evidence="1">Uncharacterized protein</fullName>
    </submittedName>
</protein>